<accession>A0A3M8DH29</accession>
<evidence type="ECO:0000256" key="3">
    <source>
        <dbReference type="ARBA" id="ARBA00022692"/>
    </source>
</evidence>
<protein>
    <submittedName>
        <fullName evidence="7">Iron permease</fullName>
    </submittedName>
</protein>
<sequence>MDLQAFLITLREAFEALLIIGIIISYLNRVNASKWNKWVWTGAGLALVASFAVALLFQVVLTGFATMASQNFMRIGMLFASAFLLTHMAVWMNSQQKDIRGDMQQKLNKILTAGSAANLIVHTFLVTLRESVETVFFFAAISGGDIQRALTSWGAIAGLVLACILSYLFFNSSKRISLRKFFTITKAMILIIAAGLFSQGVGALQDQGIIGSVYKTSAGDIGELYNIVAILPEHPVDEEHYFRDTGKHSLINGEVGIFLKAMLGYTHNPSVEEFCSYWLYYIVIFFLMRYRAVSTTRKKLSPVVNPPVME</sequence>
<dbReference type="PANTHER" id="PTHR31632">
    <property type="entry name" value="IRON TRANSPORTER FTH1"/>
    <property type="match status" value="1"/>
</dbReference>
<dbReference type="GO" id="GO:0033573">
    <property type="term" value="C:high-affinity iron permease complex"/>
    <property type="evidence" value="ECO:0007669"/>
    <property type="project" value="InterPro"/>
</dbReference>
<gene>
    <name evidence="7" type="ORF">EDM56_16650</name>
</gene>
<evidence type="ECO:0000256" key="1">
    <source>
        <dbReference type="ARBA" id="ARBA00004141"/>
    </source>
</evidence>
<dbReference type="AlphaFoldDB" id="A0A3M8DH29"/>
<dbReference type="Proteomes" id="UP000271031">
    <property type="component" value="Unassembled WGS sequence"/>
</dbReference>
<reference evidence="7 8" key="1">
    <citation type="submission" date="2018-10" db="EMBL/GenBank/DDBJ databases">
        <title>Phylogenomics of Brevibacillus.</title>
        <authorList>
            <person name="Dunlap C."/>
        </authorList>
    </citation>
    <scope>NUCLEOTIDE SEQUENCE [LARGE SCALE GENOMIC DNA]</scope>
    <source>
        <strain evidence="7 8">JCM 15716</strain>
    </source>
</reference>
<feature type="transmembrane region" description="Helical" evidence="6">
    <location>
        <begin position="110"/>
        <end position="129"/>
    </location>
</feature>
<proteinExistence type="inferred from homology"/>
<feature type="transmembrane region" description="Helical" evidence="6">
    <location>
        <begin position="6"/>
        <end position="27"/>
    </location>
</feature>
<organism evidence="7 8">
    <name type="scientific">Brevibacillus fluminis</name>
    <dbReference type="NCBI Taxonomy" id="511487"/>
    <lineage>
        <taxon>Bacteria</taxon>
        <taxon>Bacillati</taxon>
        <taxon>Bacillota</taxon>
        <taxon>Bacilli</taxon>
        <taxon>Bacillales</taxon>
        <taxon>Paenibacillaceae</taxon>
        <taxon>Brevibacillus</taxon>
    </lineage>
</organism>
<evidence type="ECO:0000313" key="7">
    <source>
        <dbReference type="EMBL" id="RNB87298.1"/>
    </source>
</evidence>
<dbReference type="EMBL" id="RHHQ01000012">
    <property type="protein sequence ID" value="RNB87298.1"/>
    <property type="molecule type" value="Genomic_DNA"/>
</dbReference>
<evidence type="ECO:0000256" key="4">
    <source>
        <dbReference type="ARBA" id="ARBA00022989"/>
    </source>
</evidence>
<comment type="subcellular location">
    <subcellularLocation>
        <location evidence="1">Membrane</location>
        <topology evidence="1">Multi-pass membrane protein</topology>
    </subcellularLocation>
</comment>
<dbReference type="OrthoDB" id="8215804at2"/>
<feature type="transmembrane region" description="Helical" evidence="6">
    <location>
        <begin position="39"/>
        <end position="60"/>
    </location>
</feature>
<evidence type="ECO:0000256" key="6">
    <source>
        <dbReference type="SAM" id="Phobius"/>
    </source>
</evidence>
<evidence type="ECO:0000313" key="8">
    <source>
        <dbReference type="Proteomes" id="UP000271031"/>
    </source>
</evidence>
<dbReference type="GO" id="GO:0015093">
    <property type="term" value="F:ferrous iron transmembrane transporter activity"/>
    <property type="evidence" value="ECO:0007669"/>
    <property type="project" value="TreeGrafter"/>
</dbReference>
<comment type="caution">
    <text evidence="7">The sequence shown here is derived from an EMBL/GenBank/DDBJ whole genome shotgun (WGS) entry which is preliminary data.</text>
</comment>
<dbReference type="Pfam" id="PF03239">
    <property type="entry name" value="FTR1"/>
    <property type="match status" value="1"/>
</dbReference>
<evidence type="ECO:0000256" key="2">
    <source>
        <dbReference type="ARBA" id="ARBA00008333"/>
    </source>
</evidence>
<dbReference type="InterPro" id="IPR004923">
    <property type="entry name" value="FTR1/Fip1/EfeU"/>
</dbReference>
<name>A0A3M8DH29_9BACL</name>
<keyword evidence="5 6" id="KW-0472">Membrane</keyword>
<feature type="transmembrane region" description="Helical" evidence="6">
    <location>
        <begin position="72"/>
        <end position="90"/>
    </location>
</feature>
<dbReference type="RefSeq" id="WP_122918996.1">
    <property type="nucleotide sequence ID" value="NZ_RHHQ01000012.1"/>
</dbReference>
<comment type="similarity">
    <text evidence="2">Belongs to the oxidase-dependent Fe transporter (OFeT) (TC 9.A.10.1) family.</text>
</comment>
<keyword evidence="3 6" id="KW-0812">Transmembrane</keyword>
<dbReference type="PANTHER" id="PTHR31632:SF2">
    <property type="entry name" value="PLASMA MEMBRANE IRON PERMEASE"/>
    <property type="match status" value="1"/>
</dbReference>
<feature type="transmembrane region" description="Helical" evidence="6">
    <location>
        <begin position="181"/>
        <end position="198"/>
    </location>
</feature>
<keyword evidence="4 6" id="KW-1133">Transmembrane helix</keyword>
<feature type="transmembrane region" description="Helical" evidence="6">
    <location>
        <begin position="149"/>
        <end position="169"/>
    </location>
</feature>
<feature type="transmembrane region" description="Helical" evidence="6">
    <location>
        <begin position="277"/>
        <end position="293"/>
    </location>
</feature>
<evidence type="ECO:0000256" key="5">
    <source>
        <dbReference type="ARBA" id="ARBA00023136"/>
    </source>
</evidence>
<keyword evidence="8" id="KW-1185">Reference proteome</keyword>